<proteinExistence type="inferred from homology"/>
<dbReference type="InterPro" id="IPR052028">
    <property type="entry name" value="HipA_Ser/Thr_kinase"/>
</dbReference>
<dbReference type="Proteomes" id="UP000186895">
    <property type="component" value="Unassembled WGS sequence"/>
</dbReference>
<organism evidence="6 7">
    <name type="scientific">Marinobacterium stanieri</name>
    <dbReference type="NCBI Taxonomy" id="49186"/>
    <lineage>
        <taxon>Bacteria</taxon>
        <taxon>Pseudomonadati</taxon>
        <taxon>Pseudomonadota</taxon>
        <taxon>Gammaproteobacteria</taxon>
        <taxon>Oceanospirillales</taxon>
        <taxon>Oceanospirillaceae</taxon>
        <taxon>Marinobacterium</taxon>
    </lineage>
</organism>
<evidence type="ECO:0000259" key="5">
    <source>
        <dbReference type="Pfam" id="PF13657"/>
    </source>
</evidence>
<keyword evidence="3 6" id="KW-0418">Kinase</keyword>
<evidence type="ECO:0000313" key="7">
    <source>
        <dbReference type="Proteomes" id="UP000186895"/>
    </source>
</evidence>
<feature type="domain" description="HipA-like C-terminal" evidence="4">
    <location>
        <begin position="162"/>
        <end position="378"/>
    </location>
</feature>
<dbReference type="eggNOG" id="COG3550">
    <property type="taxonomic scope" value="Bacteria"/>
</dbReference>
<name>A0A1N6RE78_9GAMM</name>
<sequence length="409" mass="45415">MDEVKEGWVFVDMPGEASPVLAARLVIDGGVGRFVYGKTYLARSDAFPLDPINLPLSTSTQTINGNDGVPAVLLDAGPDNWGKRLMRVLHSRQPANKLEELLATRGTGVGAIRVSMSRSKPKPAQGFQPLSELENIGESVQRVLDSNEVIPEEVLRQLEPGSSMGGARPKSVVQDDDGVVWIAKFTRPDDLFDQSRAEQLCYLMMRECGIETAETRLTRIAGRSVLLVKRFDITVKGRRHFISAHALKYQPRVRQADFNLVYSYPALADLIWKLSDVPEAGNAELFSRMVFNVLVGNTDDHLRNHGFLKNLNNHQYRLSPAYDVVPQPTNQGQQAIALGAFGRGSSVESCRQCGRYFGLDEHATNSTIERLQQVVAGWERFAEAVELSDVDRRILRPVFGVKKTGRQVT</sequence>
<dbReference type="Pfam" id="PF07804">
    <property type="entry name" value="HipA_C"/>
    <property type="match status" value="1"/>
</dbReference>
<accession>A0A1N6RE78</accession>
<dbReference type="PANTHER" id="PTHR37419">
    <property type="entry name" value="SERINE/THREONINE-PROTEIN KINASE TOXIN HIPA"/>
    <property type="match status" value="1"/>
</dbReference>
<dbReference type="GO" id="GO:0005829">
    <property type="term" value="C:cytosol"/>
    <property type="evidence" value="ECO:0007669"/>
    <property type="project" value="TreeGrafter"/>
</dbReference>
<keyword evidence="7" id="KW-1185">Reference proteome</keyword>
<comment type="similarity">
    <text evidence="1">Belongs to the HipA Ser/Thr kinase family.</text>
</comment>
<dbReference type="InterPro" id="IPR017508">
    <property type="entry name" value="HipA_N1"/>
</dbReference>
<dbReference type="Pfam" id="PF13657">
    <property type="entry name" value="Couple_hipA"/>
    <property type="match status" value="1"/>
</dbReference>
<gene>
    <name evidence="6" type="ORF">SAMN05421647_103280</name>
</gene>
<evidence type="ECO:0000313" key="6">
    <source>
        <dbReference type="EMBL" id="SIQ27180.1"/>
    </source>
</evidence>
<evidence type="ECO:0000256" key="3">
    <source>
        <dbReference type="ARBA" id="ARBA00022777"/>
    </source>
</evidence>
<dbReference type="AlphaFoldDB" id="A0A1N6RE78"/>
<keyword evidence="2" id="KW-0808">Transferase</keyword>
<protein>
    <submittedName>
        <fullName evidence="6">Serine/threonine-protein kinase HipA</fullName>
    </submittedName>
</protein>
<dbReference type="InterPro" id="IPR012893">
    <property type="entry name" value="HipA-like_C"/>
</dbReference>
<dbReference type="STRING" id="49186.SAMN05421647_103280"/>
<dbReference type="Gene3D" id="1.10.1070.20">
    <property type="match status" value="1"/>
</dbReference>
<evidence type="ECO:0000256" key="2">
    <source>
        <dbReference type="ARBA" id="ARBA00022679"/>
    </source>
</evidence>
<dbReference type="PANTHER" id="PTHR37419:SF8">
    <property type="entry name" value="TOXIN YJJJ"/>
    <property type="match status" value="1"/>
</dbReference>
<evidence type="ECO:0000256" key="1">
    <source>
        <dbReference type="ARBA" id="ARBA00010164"/>
    </source>
</evidence>
<feature type="domain" description="HipA N-terminal subdomain 1" evidence="5">
    <location>
        <begin position="28"/>
        <end position="114"/>
    </location>
</feature>
<dbReference type="RefSeq" id="WP_076462453.1">
    <property type="nucleotide sequence ID" value="NZ_FTMN01000003.1"/>
</dbReference>
<dbReference type="GO" id="GO:0004674">
    <property type="term" value="F:protein serine/threonine kinase activity"/>
    <property type="evidence" value="ECO:0007669"/>
    <property type="project" value="TreeGrafter"/>
</dbReference>
<evidence type="ECO:0000259" key="4">
    <source>
        <dbReference type="Pfam" id="PF07804"/>
    </source>
</evidence>
<dbReference type="EMBL" id="FTMN01000003">
    <property type="protein sequence ID" value="SIQ27180.1"/>
    <property type="molecule type" value="Genomic_DNA"/>
</dbReference>
<reference evidence="6 7" key="1">
    <citation type="submission" date="2017-01" db="EMBL/GenBank/DDBJ databases">
        <authorList>
            <person name="Mah S.A."/>
            <person name="Swanson W.J."/>
            <person name="Moy G.W."/>
            <person name="Vacquier V.D."/>
        </authorList>
    </citation>
    <scope>NUCLEOTIDE SEQUENCE [LARGE SCALE GENOMIC DNA]</scope>
    <source>
        <strain evidence="6 7">DSM 7027</strain>
    </source>
</reference>